<evidence type="ECO:0000259" key="1">
    <source>
        <dbReference type="Pfam" id="PF01408"/>
    </source>
</evidence>
<dbReference type="Pfam" id="PF22725">
    <property type="entry name" value="GFO_IDH_MocA_C3"/>
    <property type="match status" value="1"/>
</dbReference>
<gene>
    <name evidence="3" type="ORF">GCM10007383_25240</name>
</gene>
<dbReference type="GO" id="GO:0000166">
    <property type="term" value="F:nucleotide binding"/>
    <property type="evidence" value="ECO:0007669"/>
    <property type="project" value="InterPro"/>
</dbReference>
<proteinExistence type="predicted"/>
<dbReference type="PANTHER" id="PTHR43818">
    <property type="entry name" value="BCDNA.GH03377"/>
    <property type="match status" value="1"/>
</dbReference>
<dbReference type="SUPFAM" id="SSF51735">
    <property type="entry name" value="NAD(P)-binding Rossmann-fold domains"/>
    <property type="match status" value="1"/>
</dbReference>
<dbReference type="Gene3D" id="3.30.360.10">
    <property type="entry name" value="Dihydrodipicolinate Reductase, domain 2"/>
    <property type="match status" value="1"/>
</dbReference>
<evidence type="ECO:0000313" key="4">
    <source>
        <dbReference type="Proteomes" id="UP000634668"/>
    </source>
</evidence>
<sequence length="448" mass="49706">MTNKRRSFIKKTTLGASAVAVGGVLPGFSAKSYANILGSNERLKVAVMGVNSRGHAVGSNFAKQPNCEVLYSCDVDSRASEKFIGSITKIQDRKPKHVTDFRKALEDKDVDILIVAAPDHWHAPAAIMACKAGKHVYLEKPASHNPQEGELAVAAAKKYNRVVQMGNQRRSWPNVITAIAELKNGIIGRPYFAKSWYTNNRPSIGTGKVSEVPSWLDYDLWQGPAPREAFRDNIVHYNWHWFWNWGTGEALNNGTHFVDLARWGLGVEYPTKVSSNGGRYRYEDDWETPDTQVINLEFPNNTLMTWEGRSCNGRSVEGVGVGVVFYGEDGAMVIEGGNSYKVYDLNNKLIKEVSGSRQIGTGNLSDPSQDLDVLHIQNLFDAIRKGTPLNSDIIGGHQSTLLVQLGNIALRANSTLDIDPQTGHILNNKGAMKYWRRAYEPGWEKMLS</sequence>
<dbReference type="Pfam" id="PF01408">
    <property type="entry name" value="GFO_IDH_MocA"/>
    <property type="match status" value="1"/>
</dbReference>
<feature type="domain" description="Gfo/Idh/MocA-like oxidoreductase N-terminal" evidence="1">
    <location>
        <begin position="43"/>
        <end position="166"/>
    </location>
</feature>
<keyword evidence="4" id="KW-1185">Reference proteome</keyword>
<dbReference type="InterPro" id="IPR050463">
    <property type="entry name" value="Gfo/Idh/MocA_oxidrdct_glycsds"/>
</dbReference>
<dbReference type="InterPro" id="IPR036291">
    <property type="entry name" value="NAD(P)-bd_dom_sf"/>
</dbReference>
<dbReference type="Proteomes" id="UP000634668">
    <property type="component" value="Unassembled WGS sequence"/>
</dbReference>
<protein>
    <submittedName>
        <fullName evidence="3">Dehydrogenase</fullName>
    </submittedName>
</protein>
<dbReference type="InterPro" id="IPR055170">
    <property type="entry name" value="GFO_IDH_MocA-like_dom"/>
</dbReference>
<dbReference type="InterPro" id="IPR006311">
    <property type="entry name" value="TAT_signal"/>
</dbReference>
<dbReference type="SUPFAM" id="SSF55347">
    <property type="entry name" value="Glyceraldehyde-3-phosphate dehydrogenase-like, C-terminal domain"/>
    <property type="match status" value="1"/>
</dbReference>
<reference evidence="3" key="1">
    <citation type="journal article" date="2014" name="Int. J. Syst. Evol. Microbiol.">
        <title>Complete genome sequence of Corynebacterium casei LMG S-19264T (=DSM 44701T), isolated from a smear-ripened cheese.</title>
        <authorList>
            <consortium name="US DOE Joint Genome Institute (JGI-PGF)"/>
            <person name="Walter F."/>
            <person name="Albersmeier A."/>
            <person name="Kalinowski J."/>
            <person name="Ruckert C."/>
        </authorList>
    </citation>
    <scope>NUCLEOTIDE SEQUENCE</scope>
    <source>
        <strain evidence="3">KCTC 12113</strain>
    </source>
</reference>
<evidence type="ECO:0000313" key="3">
    <source>
        <dbReference type="EMBL" id="GGW39454.1"/>
    </source>
</evidence>
<dbReference type="PANTHER" id="PTHR43818:SF5">
    <property type="entry name" value="OXIDOREDUCTASE FAMILY PROTEIN"/>
    <property type="match status" value="1"/>
</dbReference>
<feature type="domain" description="GFO/IDH/MocA-like oxidoreductase" evidence="2">
    <location>
        <begin position="233"/>
        <end position="332"/>
    </location>
</feature>
<dbReference type="Gene3D" id="3.40.50.720">
    <property type="entry name" value="NAD(P)-binding Rossmann-like Domain"/>
    <property type="match status" value="1"/>
</dbReference>
<comment type="caution">
    <text evidence="3">The sequence shown here is derived from an EMBL/GenBank/DDBJ whole genome shotgun (WGS) entry which is preliminary data.</text>
</comment>
<dbReference type="RefSeq" id="WP_026813700.1">
    <property type="nucleotide sequence ID" value="NZ_BMWP01000017.1"/>
</dbReference>
<dbReference type="EMBL" id="BMWP01000017">
    <property type="protein sequence ID" value="GGW39454.1"/>
    <property type="molecule type" value="Genomic_DNA"/>
</dbReference>
<reference evidence="3" key="2">
    <citation type="submission" date="2020-09" db="EMBL/GenBank/DDBJ databases">
        <authorList>
            <person name="Sun Q."/>
            <person name="Kim S."/>
        </authorList>
    </citation>
    <scope>NUCLEOTIDE SEQUENCE</scope>
    <source>
        <strain evidence="3">KCTC 12113</strain>
    </source>
</reference>
<dbReference type="PROSITE" id="PS51318">
    <property type="entry name" value="TAT"/>
    <property type="match status" value="1"/>
</dbReference>
<name>A0A918MM01_9FLAO</name>
<dbReference type="InterPro" id="IPR000683">
    <property type="entry name" value="Gfo/Idh/MocA-like_OxRdtase_N"/>
</dbReference>
<dbReference type="AlphaFoldDB" id="A0A918MM01"/>
<evidence type="ECO:0000259" key="2">
    <source>
        <dbReference type="Pfam" id="PF22725"/>
    </source>
</evidence>
<organism evidence="3 4">
    <name type="scientific">Arenibacter certesii</name>
    <dbReference type="NCBI Taxonomy" id="228955"/>
    <lineage>
        <taxon>Bacteria</taxon>
        <taxon>Pseudomonadati</taxon>
        <taxon>Bacteroidota</taxon>
        <taxon>Flavobacteriia</taxon>
        <taxon>Flavobacteriales</taxon>
        <taxon>Flavobacteriaceae</taxon>
        <taxon>Arenibacter</taxon>
    </lineage>
</organism>
<accession>A0A918MM01</accession>